<feature type="transmembrane region" description="Helical" evidence="6">
    <location>
        <begin position="197"/>
        <end position="220"/>
    </location>
</feature>
<feature type="transmembrane region" description="Helical" evidence="6">
    <location>
        <begin position="262"/>
        <end position="285"/>
    </location>
</feature>
<dbReference type="Pfam" id="PF01594">
    <property type="entry name" value="AI-2E_transport"/>
    <property type="match status" value="1"/>
</dbReference>
<keyword evidence="5 6" id="KW-0472">Membrane</keyword>
<evidence type="ECO:0000256" key="1">
    <source>
        <dbReference type="ARBA" id="ARBA00004141"/>
    </source>
</evidence>
<evidence type="ECO:0000313" key="8">
    <source>
        <dbReference type="Proteomes" id="UP000256424"/>
    </source>
</evidence>
<feature type="transmembrane region" description="Helical" evidence="6">
    <location>
        <begin position="58"/>
        <end position="81"/>
    </location>
</feature>
<dbReference type="OrthoDB" id="5348369at2"/>
<reference evidence="7 8" key="1">
    <citation type="submission" date="2018-04" db="EMBL/GenBank/DDBJ databases">
        <title>Novel Campyloabacter and Helicobacter Species and Strains.</title>
        <authorList>
            <person name="Mannion A.J."/>
            <person name="Shen Z."/>
            <person name="Fox J.G."/>
        </authorList>
    </citation>
    <scope>NUCLEOTIDE SEQUENCE [LARGE SCALE GENOMIC DNA]</scope>
    <source>
        <strain evidence="7 8">MIT 97-5075</strain>
    </source>
</reference>
<evidence type="ECO:0000256" key="5">
    <source>
        <dbReference type="ARBA" id="ARBA00023136"/>
    </source>
</evidence>
<dbReference type="PANTHER" id="PTHR21716:SF4">
    <property type="entry name" value="TRANSMEMBRANE PROTEIN 245"/>
    <property type="match status" value="1"/>
</dbReference>
<comment type="similarity">
    <text evidence="2">Belongs to the autoinducer-2 exporter (AI-2E) (TC 2.A.86) family.</text>
</comment>
<protein>
    <submittedName>
        <fullName evidence="7">AI-2E family transporter</fullName>
    </submittedName>
</protein>
<feature type="transmembrane region" description="Helical" evidence="6">
    <location>
        <begin position="226"/>
        <end position="255"/>
    </location>
</feature>
<gene>
    <name evidence="7" type="ORF">CQA66_03650</name>
</gene>
<feature type="transmembrane region" description="Helical" evidence="6">
    <location>
        <begin position="146"/>
        <end position="165"/>
    </location>
</feature>
<name>A0A3D8J681_9HELI</name>
<dbReference type="InterPro" id="IPR002549">
    <property type="entry name" value="AI-2E-like"/>
</dbReference>
<sequence>MQTKILFGIIFTLCLYAIGVLYYAYLFDIVIALLLCISIFWIKSYLRRFFRYDILSSLCVILLIIFFLFVPLGFILSYTVFTLKDIDWNSLPNLFDTIKERIAMTFTFLQKYMPIQEFTHYLNEISLSNISTLILKYTSTLGQSSLNFLIDGSLIIVFLFIFLHWGEQTYDYLTRLLPFRKEQIRQVSHEVSGTLRIVFLSTLFNVVLQGSAFGVIAYIFGFHGVVLGIIYGICSLIPIIGGIIVWLPVSLILYFDGNTQNAIILSLYSAIFIGFIIDNLIKPWIIGIVNSRLLNQQLQINEFLIFFAILAGIGSFGFWGIIIGPAINALFIALLRVYEKDFLTQKSSNDLNL</sequence>
<dbReference type="AlphaFoldDB" id="A0A3D8J681"/>
<feature type="transmembrane region" description="Helical" evidence="6">
    <location>
        <begin position="5"/>
        <end position="23"/>
    </location>
</feature>
<dbReference type="GO" id="GO:0016020">
    <property type="term" value="C:membrane"/>
    <property type="evidence" value="ECO:0007669"/>
    <property type="project" value="UniProtKB-SubCell"/>
</dbReference>
<feature type="transmembrane region" description="Helical" evidence="6">
    <location>
        <begin position="29"/>
        <end position="46"/>
    </location>
</feature>
<accession>A0A3D8J681</accession>
<comment type="subcellular location">
    <subcellularLocation>
        <location evidence="1">Membrane</location>
        <topology evidence="1">Multi-pass membrane protein</topology>
    </subcellularLocation>
</comment>
<evidence type="ECO:0000256" key="4">
    <source>
        <dbReference type="ARBA" id="ARBA00022989"/>
    </source>
</evidence>
<keyword evidence="4 6" id="KW-1133">Transmembrane helix</keyword>
<proteinExistence type="inferred from homology"/>
<feature type="transmembrane region" description="Helical" evidence="6">
    <location>
        <begin position="305"/>
        <end position="338"/>
    </location>
</feature>
<keyword evidence="3 6" id="KW-0812">Transmembrane</keyword>
<dbReference type="Proteomes" id="UP000256424">
    <property type="component" value="Unassembled WGS sequence"/>
</dbReference>
<evidence type="ECO:0000256" key="2">
    <source>
        <dbReference type="ARBA" id="ARBA00009773"/>
    </source>
</evidence>
<dbReference type="RefSeq" id="WP_104762453.1">
    <property type="nucleotide sequence ID" value="NZ_FZPM01000004.1"/>
</dbReference>
<comment type="caution">
    <text evidence="7">The sequence shown here is derived from an EMBL/GenBank/DDBJ whole genome shotgun (WGS) entry which is preliminary data.</text>
</comment>
<evidence type="ECO:0000313" key="7">
    <source>
        <dbReference type="EMBL" id="RDU72705.1"/>
    </source>
</evidence>
<dbReference type="EMBL" id="NXLW01000005">
    <property type="protein sequence ID" value="RDU72705.1"/>
    <property type="molecule type" value="Genomic_DNA"/>
</dbReference>
<dbReference type="PANTHER" id="PTHR21716">
    <property type="entry name" value="TRANSMEMBRANE PROTEIN"/>
    <property type="match status" value="1"/>
</dbReference>
<organism evidence="7 8">
    <name type="scientific">Helicobacter aurati</name>
    <dbReference type="NCBI Taxonomy" id="137778"/>
    <lineage>
        <taxon>Bacteria</taxon>
        <taxon>Pseudomonadati</taxon>
        <taxon>Campylobacterota</taxon>
        <taxon>Epsilonproteobacteria</taxon>
        <taxon>Campylobacterales</taxon>
        <taxon>Helicobacteraceae</taxon>
        <taxon>Helicobacter</taxon>
    </lineage>
</organism>
<evidence type="ECO:0000256" key="6">
    <source>
        <dbReference type="SAM" id="Phobius"/>
    </source>
</evidence>
<keyword evidence="8" id="KW-1185">Reference proteome</keyword>
<evidence type="ECO:0000256" key="3">
    <source>
        <dbReference type="ARBA" id="ARBA00022692"/>
    </source>
</evidence>